<dbReference type="UniPathway" id="UPA00028">
    <property type="reaction ID" value="UER00005"/>
</dbReference>
<evidence type="ECO:0000313" key="12">
    <source>
        <dbReference type="EMBL" id="CCK72827.1"/>
    </source>
</evidence>
<dbReference type="InterPro" id="IPR003721">
    <property type="entry name" value="Pantoate_ligase"/>
</dbReference>
<comment type="catalytic activity">
    <reaction evidence="11">
        <text>(R)-pantoate + beta-alanine + ATP = (R)-pantothenate + AMP + diphosphate + H(+)</text>
        <dbReference type="Rhea" id="RHEA:10912"/>
        <dbReference type="ChEBI" id="CHEBI:15378"/>
        <dbReference type="ChEBI" id="CHEBI:15980"/>
        <dbReference type="ChEBI" id="CHEBI:29032"/>
        <dbReference type="ChEBI" id="CHEBI:30616"/>
        <dbReference type="ChEBI" id="CHEBI:33019"/>
        <dbReference type="ChEBI" id="CHEBI:57966"/>
        <dbReference type="ChEBI" id="CHEBI:456215"/>
        <dbReference type="EC" id="6.3.2.1"/>
    </reaction>
</comment>
<dbReference type="EC" id="6.3.2.1" evidence="3"/>
<evidence type="ECO:0000256" key="5">
    <source>
        <dbReference type="ARBA" id="ARBA00022598"/>
    </source>
</evidence>
<evidence type="ECO:0000256" key="11">
    <source>
        <dbReference type="ARBA" id="ARBA00048258"/>
    </source>
</evidence>
<dbReference type="FunFam" id="3.40.50.620:FF:000013">
    <property type="entry name" value="Pantothenate synthetase"/>
    <property type="match status" value="1"/>
</dbReference>
<dbReference type="Proteomes" id="UP000006310">
    <property type="component" value="Chromosome 12"/>
</dbReference>
<dbReference type="RefSeq" id="XP_022467071.1">
    <property type="nucleotide sequence ID" value="XM_022610813.1"/>
</dbReference>
<accession>J7S3U5</accession>
<dbReference type="PANTHER" id="PTHR21299">
    <property type="entry name" value="CYTIDYLATE KINASE/PANTOATE-BETA-ALANINE LIGASE"/>
    <property type="match status" value="1"/>
</dbReference>
<dbReference type="EMBL" id="HE978325">
    <property type="protein sequence ID" value="CCK72827.1"/>
    <property type="molecule type" value="Genomic_DNA"/>
</dbReference>
<dbReference type="STRING" id="1071383.J7S3U5"/>
<name>J7S3U5_HUIN7</name>
<comment type="pathway">
    <text evidence="1">Cofactor biosynthesis; (R)-pantothenate biosynthesis; (R)-pantothenate from (R)-pantoate and beta-alanine: step 1/1.</text>
</comment>
<dbReference type="Pfam" id="PF02569">
    <property type="entry name" value="Pantoate_ligase"/>
    <property type="match status" value="1"/>
</dbReference>
<keyword evidence="7" id="KW-0547">Nucleotide-binding</keyword>
<dbReference type="Gene3D" id="3.30.1300.10">
    <property type="entry name" value="Pantoate-beta-alanine ligase, C-terminal domain"/>
    <property type="match status" value="1"/>
</dbReference>
<dbReference type="GO" id="GO:0004592">
    <property type="term" value="F:pantoate-beta-alanine ligase activity"/>
    <property type="evidence" value="ECO:0007669"/>
    <property type="project" value="UniProtKB-EC"/>
</dbReference>
<evidence type="ECO:0000256" key="4">
    <source>
        <dbReference type="ARBA" id="ARBA00015647"/>
    </source>
</evidence>
<evidence type="ECO:0000256" key="2">
    <source>
        <dbReference type="ARBA" id="ARBA00009256"/>
    </source>
</evidence>
<keyword evidence="8" id="KW-0067">ATP-binding</keyword>
<keyword evidence="6" id="KW-0566">Pantothenate biosynthesis</keyword>
<sequence>MRVVHGVSELQEWRRSQLGRSVGFVPTMGALHAGHASLVKRSIAENSATAVSIFVNPSQFAPGEDLDEYPRTLEADCALLESLGVDLVFAPKTSEMYPQGIPLDTREQRGAFVTVLGVSEMLEGRTRPNFFRGVATVVTKLLNIVGPDVAYFGQKDVQQFIVLQTMVRELFTPTVLVMMPIVRDASGLALSSRNRYLSPESLEIAASLHRGLLVGADLLTSKTPRPHHDEITAAIRALWQPFVDSGDFEVDYVSVARWGSLAELDSEEAHKQDTGDNTRVVISCAVYVRDRSLAATRVRLIDNVIVSATA</sequence>
<dbReference type="HOGENOM" id="CLU_047148_1_0_1"/>
<dbReference type="eggNOG" id="KOG3042">
    <property type="taxonomic scope" value="Eukaryota"/>
</dbReference>
<protein>
    <recommendedName>
        <fullName evidence="4">Pantoate--beta-alanine ligase</fullName>
        <ecNumber evidence="3">6.3.2.1</ecNumber>
    </recommendedName>
    <alternativeName>
        <fullName evidence="10">Pantoate-activating enzyme</fullName>
    </alternativeName>
    <alternativeName>
        <fullName evidence="9">Pantothenate synthetase</fullName>
    </alternativeName>
</protein>
<dbReference type="GO" id="GO:0015940">
    <property type="term" value="P:pantothenate biosynthetic process"/>
    <property type="evidence" value="ECO:0007669"/>
    <property type="project" value="UniProtKB-UniPathway"/>
</dbReference>
<keyword evidence="13" id="KW-1185">Reference proteome</keyword>
<comment type="similarity">
    <text evidence="2">Belongs to the pantothenate synthetase family.</text>
</comment>
<dbReference type="OrthoDB" id="2020436at2759"/>
<dbReference type="InterPro" id="IPR014729">
    <property type="entry name" value="Rossmann-like_a/b/a_fold"/>
</dbReference>
<dbReference type="AlphaFoldDB" id="J7S3U5"/>
<evidence type="ECO:0000256" key="8">
    <source>
        <dbReference type="ARBA" id="ARBA00022840"/>
    </source>
</evidence>
<dbReference type="KEGG" id="kng:KNAG_0L02090"/>
<dbReference type="OMA" id="FHVDTEI"/>
<proteinExistence type="inferred from homology"/>
<evidence type="ECO:0000256" key="9">
    <source>
        <dbReference type="ARBA" id="ARBA00029902"/>
    </source>
</evidence>
<dbReference type="PANTHER" id="PTHR21299:SF1">
    <property type="entry name" value="PANTOATE--BETA-ALANINE LIGASE"/>
    <property type="match status" value="1"/>
</dbReference>
<evidence type="ECO:0000256" key="1">
    <source>
        <dbReference type="ARBA" id="ARBA00004990"/>
    </source>
</evidence>
<dbReference type="Gene3D" id="3.40.50.620">
    <property type="entry name" value="HUPs"/>
    <property type="match status" value="1"/>
</dbReference>
<gene>
    <name evidence="12" type="primary">KNAG0L02090</name>
    <name evidence="12" type="ordered locus">KNAG_0L02090</name>
</gene>
<dbReference type="InterPro" id="IPR042176">
    <property type="entry name" value="Pantoate_ligase_C"/>
</dbReference>
<keyword evidence="5" id="KW-0436">Ligase</keyword>
<dbReference type="GO" id="GO:0005524">
    <property type="term" value="F:ATP binding"/>
    <property type="evidence" value="ECO:0007669"/>
    <property type="project" value="UniProtKB-KW"/>
</dbReference>
<dbReference type="GeneID" id="34528600"/>
<evidence type="ECO:0000256" key="7">
    <source>
        <dbReference type="ARBA" id="ARBA00022741"/>
    </source>
</evidence>
<dbReference type="CDD" id="cd00560">
    <property type="entry name" value="PanC"/>
    <property type="match status" value="1"/>
</dbReference>
<evidence type="ECO:0000256" key="10">
    <source>
        <dbReference type="ARBA" id="ARBA00032806"/>
    </source>
</evidence>
<reference evidence="13" key="2">
    <citation type="submission" date="2012-08" db="EMBL/GenBank/DDBJ databases">
        <title>Genome sequence of Kazachstania naganishii.</title>
        <authorList>
            <person name="Gordon J.L."/>
            <person name="Armisen D."/>
            <person name="Proux-Wera E."/>
            <person name="OhEigeartaigh S.S."/>
            <person name="Byrne K.P."/>
            <person name="Wolfe K.H."/>
        </authorList>
    </citation>
    <scope>NUCLEOTIDE SEQUENCE [LARGE SCALE GENOMIC DNA]</scope>
    <source>
        <strain evidence="13">ATCC MYA-139 / BCRC 22969 / CBS 8797 / CCRC 22969 / KCTC 17520 / NBRC 10181 / NCYC 3082</strain>
    </source>
</reference>
<reference evidence="12 13" key="1">
    <citation type="journal article" date="2011" name="Proc. Natl. Acad. Sci. U.S.A.">
        <title>Evolutionary erosion of yeast sex chromosomes by mating-type switching accidents.</title>
        <authorList>
            <person name="Gordon J.L."/>
            <person name="Armisen D."/>
            <person name="Proux-Wera E."/>
            <person name="Oheigeartaigh S.S."/>
            <person name="Byrne K.P."/>
            <person name="Wolfe K.H."/>
        </authorList>
    </citation>
    <scope>NUCLEOTIDE SEQUENCE [LARGE SCALE GENOMIC DNA]</scope>
    <source>
        <strain evidence="13">ATCC MYA-139 / BCRC 22969 / CBS 8797 / CCRC 22969 / KCTC 17520 / NBRC 10181 / NCYC 3082</strain>
    </source>
</reference>
<dbReference type="SUPFAM" id="SSF52374">
    <property type="entry name" value="Nucleotidylyl transferase"/>
    <property type="match status" value="1"/>
</dbReference>
<dbReference type="NCBIfam" id="TIGR00018">
    <property type="entry name" value="panC"/>
    <property type="match status" value="1"/>
</dbReference>
<evidence type="ECO:0000256" key="3">
    <source>
        <dbReference type="ARBA" id="ARBA00012219"/>
    </source>
</evidence>
<evidence type="ECO:0000313" key="13">
    <source>
        <dbReference type="Proteomes" id="UP000006310"/>
    </source>
</evidence>
<dbReference type="HAMAP" id="MF_00158">
    <property type="entry name" value="PanC"/>
    <property type="match status" value="1"/>
</dbReference>
<organism evidence="12 13">
    <name type="scientific">Huiozyma naganishii (strain ATCC MYA-139 / BCRC 22969 / CBS 8797 / KCTC 17520 / NBRC 10181 / NCYC 3082 / Yp74L-3)</name>
    <name type="common">Yeast</name>
    <name type="synonym">Kazachstania naganishii</name>
    <dbReference type="NCBI Taxonomy" id="1071383"/>
    <lineage>
        <taxon>Eukaryota</taxon>
        <taxon>Fungi</taxon>
        <taxon>Dikarya</taxon>
        <taxon>Ascomycota</taxon>
        <taxon>Saccharomycotina</taxon>
        <taxon>Saccharomycetes</taxon>
        <taxon>Saccharomycetales</taxon>
        <taxon>Saccharomycetaceae</taxon>
        <taxon>Huiozyma</taxon>
    </lineage>
</organism>
<evidence type="ECO:0000256" key="6">
    <source>
        <dbReference type="ARBA" id="ARBA00022655"/>
    </source>
</evidence>